<evidence type="ECO:0000313" key="2">
    <source>
        <dbReference type="Proteomes" id="UP001165296"/>
    </source>
</evidence>
<accession>A0ABS8AUE0</accession>
<sequence>MRHFLPAVTLFTLLALPGCNVEGCIDEEPTPACYSGKVVGAACMDGLLIEVDSQYAIGKPHGQHTNLVAAVNLVQSSNPELVVDGQTFKEGQTISFTYVVSSKAREAMCPQNTVPLPVPHLVLSNVGTTACPTSASR</sequence>
<dbReference type="RefSeq" id="WP_226177650.1">
    <property type="nucleotide sequence ID" value="NZ_JAJADR010000005.1"/>
</dbReference>
<reference evidence="1" key="1">
    <citation type="submission" date="2021-10" db="EMBL/GenBank/DDBJ databases">
        <authorList>
            <person name="Dean J.D."/>
            <person name="Kim M.K."/>
            <person name="Newey C.N."/>
            <person name="Stoker T.S."/>
            <person name="Thompson D.W."/>
            <person name="Grose J.H."/>
        </authorList>
    </citation>
    <scope>NUCLEOTIDE SEQUENCE</scope>
    <source>
        <strain evidence="1">BT178</strain>
    </source>
</reference>
<dbReference type="EMBL" id="JAJADR010000005">
    <property type="protein sequence ID" value="MCB2409820.1"/>
    <property type="molecule type" value="Genomic_DNA"/>
</dbReference>
<comment type="caution">
    <text evidence="1">The sequence shown here is derived from an EMBL/GenBank/DDBJ whole genome shotgun (WGS) entry which is preliminary data.</text>
</comment>
<protein>
    <submittedName>
        <fullName evidence="1">Uncharacterized protein</fullName>
    </submittedName>
</protein>
<gene>
    <name evidence="1" type="ORF">LGH74_17655</name>
</gene>
<evidence type="ECO:0000313" key="1">
    <source>
        <dbReference type="EMBL" id="MCB2409820.1"/>
    </source>
</evidence>
<proteinExistence type="predicted"/>
<name>A0ABS8AUE0_9BACT</name>
<dbReference type="Proteomes" id="UP001165296">
    <property type="component" value="Unassembled WGS sequence"/>
</dbReference>
<organism evidence="1 2">
    <name type="scientific">Hymenobacter lucidus</name>
    <dbReference type="NCBI Taxonomy" id="2880930"/>
    <lineage>
        <taxon>Bacteria</taxon>
        <taxon>Pseudomonadati</taxon>
        <taxon>Bacteroidota</taxon>
        <taxon>Cytophagia</taxon>
        <taxon>Cytophagales</taxon>
        <taxon>Hymenobacteraceae</taxon>
        <taxon>Hymenobacter</taxon>
    </lineage>
</organism>
<keyword evidence="2" id="KW-1185">Reference proteome</keyword>